<gene>
    <name evidence="3" type="ORF">Plil01_000040900</name>
</gene>
<dbReference type="AlphaFoldDB" id="A0A9W6T8D1"/>
<keyword evidence="4" id="KW-1185">Reference proteome</keyword>
<evidence type="ECO:0000256" key="1">
    <source>
        <dbReference type="ARBA" id="ARBA00022801"/>
    </source>
</evidence>
<protein>
    <submittedName>
        <fullName evidence="3">Unnamed protein product</fullName>
    </submittedName>
</protein>
<reference evidence="3" key="1">
    <citation type="submission" date="2023-04" db="EMBL/GenBank/DDBJ databases">
        <title>Phytophthora lilii NBRC 32176.</title>
        <authorList>
            <person name="Ichikawa N."/>
            <person name="Sato H."/>
            <person name="Tonouchi N."/>
        </authorList>
    </citation>
    <scope>NUCLEOTIDE SEQUENCE</scope>
    <source>
        <strain evidence="3">NBRC 32176</strain>
    </source>
</reference>
<keyword evidence="1" id="KW-0378">Hydrolase</keyword>
<name>A0A9W6T8D1_9STRA</name>
<dbReference type="InterPro" id="IPR029058">
    <property type="entry name" value="AB_hydrolase_fold"/>
</dbReference>
<evidence type="ECO:0000313" key="4">
    <source>
        <dbReference type="Proteomes" id="UP001165083"/>
    </source>
</evidence>
<dbReference type="PANTHER" id="PTHR48081">
    <property type="entry name" value="AB HYDROLASE SUPERFAMILY PROTEIN C4A8.06C"/>
    <property type="match status" value="1"/>
</dbReference>
<feature type="compositionally biased region" description="Basic and acidic residues" evidence="2">
    <location>
        <begin position="570"/>
        <end position="592"/>
    </location>
</feature>
<organism evidence="3 4">
    <name type="scientific">Phytophthora lilii</name>
    <dbReference type="NCBI Taxonomy" id="2077276"/>
    <lineage>
        <taxon>Eukaryota</taxon>
        <taxon>Sar</taxon>
        <taxon>Stramenopiles</taxon>
        <taxon>Oomycota</taxon>
        <taxon>Peronosporomycetes</taxon>
        <taxon>Peronosporales</taxon>
        <taxon>Peronosporaceae</taxon>
        <taxon>Phytophthora</taxon>
    </lineage>
</organism>
<evidence type="ECO:0000313" key="3">
    <source>
        <dbReference type="EMBL" id="GMF09510.1"/>
    </source>
</evidence>
<evidence type="ECO:0000256" key="2">
    <source>
        <dbReference type="SAM" id="MobiDB-lite"/>
    </source>
</evidence>
<feature type="region of interest" description="Disordered" evidence="2">
    <location>
        <begin position="565"/>
        <end position="592"/>
    </location>
</feature>
<dbReference type="GO" id="GO:0000290">
    <property type="term" value="P:deadenylation-dependent decapping of nuclear-transcribed mRNA"/>
    <property type="evidence" value="ECO:0007669"/>
    <property type="project" value="InterPro"/>
</dbReference>
<dbReference type="PROSITE" id="PS00122">
    <property type="entry name" value="CARBOXYLESTERASE_B_1"/>
    <property type="match status" value="1"/>
</dbReference>
<dbReference type="SUPFAM" id="SSF102860">
    <property type="entry name" value="mRNA decapping enzyme DcpS N-terminal domain"/>
    <property type="match status" value="1"/>
</dbReference>
<dbReference type="PANTHER" id="PTHR48081:SF33">
    <property type="entry name" value="KYNURENINE FORMAMIDASE"/>
    <property type="match status" value="1"/>
</dbReference>
<dbReference type="InterPro" id="IPR019826">
    <property type="entry name" value="Carboxylesterase_B_AS"/>
</dbReference>
<proteinExistence type="predicted"/>
<sequence>MSSYLVESHKFGGDPDKLVLVGHSAGAHLVMQVLADPQYLKAAGLEQPVDTFVKGAVGISGVYNIVRLANTSFYGTLVTNPPFGERVEQWREASIGMTVSRIGPTSPLTKMPLLLVNAQEDFHFQEDAQELERWLVAAGNLVNSLRSIDTSALCSVSGDFPLEAPVVFRACSLPSTGQAASGHCVDTLHDVADDRDGQKAVRTATAEQNDTQPVSVTLPLTSHTDSIQNCNLHNDHRSVVLQQNLVRRSAHGALERRAVRDVAHHVGGAAVAALVRQLGLLHGLRHRHELALVVLRLQLTRHLLVARSVILSPTQCTVSPQQWAASETAMHCTWMFVGTSRARGSCGYRGLSPPGVAISPLPGVYSLFVRLSRGKTNSRGTANQRSGRCRRRHPNQIVSTASVAMGLLDLLGQVERLGVGVALVAAVLGALYLWQQAVAGVGTTKMLRDFNLVRVLKRSDTELALLGNFKSDNHKKPAVLIIQTAAMDSGALNQLLTGLSLHEILVNDIYSTFQGDVSRDVKPYKVRGARCGKDMAADGSANCVLLWGVNSTDVGELDLPGHRASCPKAHRPELSHGGGDKRSVPDDNEAVH</sequence>
<dbReference type="EMBL" id="BSXW01000010">
    <property type="protein sequence ID" value="GMF09510.1"/>
    <property type="molecule type" value="Genomic_DNA"/>
</dbReference>
<accession>A0A9W6T8D1</accession>
<dbReference type="Proteomes" id="UP001165083">
    <property type="component" value="Unassembled WGS sequence"/>
</dbReference>
<dbReference type="Gene3D" id="3.30.200.40">
    <property type="entry name" value="Scavenger mRNA decapping enzyme, N-terminal domain"/>
    <property type="match status" value="1"/>
</dbReference>
<dbReference type="Gene3D" id="3.40.50.1820">
    <property type="entry name" value="alpha/beta hydrolase"/>
    <property type="match status" value="1"/>
</dbReference>
<dbReference type="InterPro" id="IPR050300">
    <property type="entry name" value="GDXG_lipolytic_enzyme"/>
</dbReference>
<dbReference type="OrthoDB" id="10264956at2759"/>
<dbReference type="GO" id="GO:0016787">
    <property type="term" value="F:hydrolase activity"/>
    <property type="evidence" value="ECO:0007669"/>
    <property type="project" value="UniProtKB-KW"/>
</dbReference>
<dbReference type="FunFam" id="3.30.200.40:FF:000009">
    <property type="entry name" value="Uncharacterized protein"/>
    <property type="match status" value="1"/>
</dbReference>
<dbReference type="SUPFAM" id="SSF53474">
    <property type="entry name" value="alpha/beta-Hydrolases"/>
    <property type="match status" value="1"/>
</dbReference>
<comment type="caution">
    <text evidence="3">The sequence shown here is derived from an EMBL/GenBank/DDBJ whole genome shotgun (WGS) entry which is preliminary data.</text>
</comment>
<dbReference type="InterPro" id="IPR011145">
    <property type="entry name" value="Scavenger_mRNA_decap_enz_N"/>
</dbReference>